<organism evidence="1 2">
    <name type="scientific">Nyssa sinensis</name>
    <dbReference type="NCBI Taxonomy" id="561372"/>
    <lineage>
        <taxon>Eukaryota</taxon>
        <taxon>Viridiplantae</taxon>
        <taxon>Streptophyta</taxon>
        <taxon>Embryophyta</taxon>
        <taxon>Tracheophyta</taxon>
        <taxon>Spermatophyta</taxon>
        <taxon>Magnoliopsida</taxon>
        <taxon>eudicotyledons</taxon>
        <taxon>Gunneridae</taxon>
        <taxon>Pentapetalae</taxon>
        <taxon>asterids</taxon>
        <taxon>Cornales</taxon>
        <taxon>Nyssaceae</taxon>
        <taxon>Nyssa</taxon>
    </lineage>
</organism>
<sequence length="145" mass="16295">MFCVTEAQLVWMLRLRGVPLFLPFQLRTEVVTRVAVQVLVQQCSGAGELQRECGSGCGFFFVSKLLRDGDSGAFSSTCLSLVEALLHLRLLYPVLLEAFNYSMEDIDRKGQEFSGYVKDVVNGVADGFRDGRQRMMAWLYGHGWS</sequence>
<evidence type="ECO:0000313" key="2">
    <source>
        <dbReference type="Proteomes" id="UP000325577"/>
    </source>
</evidence>
<accession>A0A5J5BPU5</accession>
<name>A0A5J5BPU5_9ASTE</name>
<dbReference type="Proteomes" id="UP000325577">
    <property type="component" value="Linkage Group LG10"/>
</dbReference>
<reference evidence="1 2" key="1">
    <citation type="submission" date="2019-09" db="EMBL/GenBank/DDBJ databases">
        <title>A chromosome-level genome assembly of the Chinese tupelo Nyssa sinensis.</title>
        <authorList>
            <person name="Yang X."/>
            <person name="Kang M."/>
            <person name="Yang Y."/>
            <person name="Xiong H."/>
            <person name="Wang M."/>
            <person name="Zhang Z."/>
            <person name="Wang Z."/>
            <person name="Wu H."/>
            <person name="Ma T."/>
            <person name="Liu J."/>
            <person name="Xi Z."/>
        </authorList>
    </citation>
    <scope>NUCLEOTIDE SEQUENCE [LARGE SCALE GENOMIC DNA]</scope>
    <source>
        <strain evidence="1">J267</strain>
        <tissue evidence="1">Leaf</tissue>
    </source>
</reference>
<dbReference type="AlphaFoldDB" id="A0A5J5BPU5"/>
<gene>
    <name evidence="1" type="ORF">F0562_019479</name>
</gene>
<protein>
    <submittedName>
        <fullName evidence="1">Uncharacterized protein</fullName>
    </submittedName>
</protein>
<evidence type="ECO:0000313" key="1">
    <source>
        <dbReference type="EMBL" id="KAA8544674.1"/>
    </source>
</evidence>
<keyword evidence="2" id="KW-1185">Reference proteome</keyword>
<dbReference type="EMBL" id="CM018033">
    <property type="protein sequence ID" value="KAA8544674.1"/>
    <property type="molecule type" value="Genomic_DNA"/>
</dbReference>
<proteinExistence type="predicted"/>